<evidence type="ECO:0000313" key="2">
    <source>
        <dbReference type="Proteomes" id="UP000536604"/>
    </source>
</evidence>
<evidence type="ECO:0000313" key="1">
    <source>
        <dbReference type="EMBL" id="MBB6120275.1"/>
    </source>
</evidence>
<comment type="caution">
    <text evidence="1">The sequence shown here is derived from an EMBL/GenBank/DDBJ whole genome shotgun (WGS) entry which is preliminary data.</text>
</comment>
<sequence length="477" mass="49823">MSHTASPVRATPRPRCVAAAAAVLTLSAGCAWLSGGEVREVADLEVLHLVAEQPPAELPVPTTVTGHAWVWKSPGGSGIQEILPVPTGAVVRLADGAAGLDTATGETAWSFRLLDPRDRADVALTPDRQRVAVAADGAVVVLDPATGAEIGVHEYEPDPQTRGPGQLEIRGPAGLAADEGLVTAQIQESGAVDVTLTPWAFDDGNGAGGGWSTEVPACNEGISPSRIEDGFLTSGAVVLLHGCGEPKDADDPAEDDGVSDLVALDLGSGEELWRLAAGEDFTVEHEKNTLGGGGHFAVLGDVAVRQNLALHRGTLVVDPVTGEVVSDEIPYLMSSTGSDFVVRVLSDGYVALTGEGMPRQGELWGQYELRDFSGRVRGAVPTEFARADGLLPLEDALVRLDWADPEDPHLFVLDWDGGAEPVAQIPAEVKVETRELTSLVAAEEVVGPATFVAVPGAVLLREYRHGQPQTRISGFTG</sequence>
<dbReference type="RefSeq" id="WP_184291198.1">
    <property type="nucleotide sequence ID" value="NZ_JACHJO010000006.1"/>
</dbReference>
<dbReference type="Proteomes" id="UP000536604">
    <property type="component" value="Unassembled WGS sequence"/>
</dbReference>
<dbReference type="AlphaFoldDB" id="A0A841IUQ2"/>
<reference evidence="1 2" key="1">
    <citation type="submission" date="2020-08" db="EMBL/GenBank/DDBJ databases">
        <title>Genomic Encyclopedia of Type Strains, Phase III (KMG-III): the genomes of soil and plant-associated and newly described type strains.</title>
        <authorList>
            <person name="Whitman W."/>
        </authorList>
    </citation>
    <scope>NUCLEOTIDE SEQUENCE [LARGE SCALE GENOMIC DNA]</scope>
    <source>
        <strain evidence="1 2">CECT 8712</strain>
    </source>
</reference>
<dbReference type="InterPro" id="IPR015943">
    <property type="entry name" value="WD40/YVTN_repeat-like_dom_sf"/>
</dbReference>
<dbReference type="InterPro" id="IPR011047">
    <property type="entry name" value="Quinoprotein_ADH-like_sf"/>
</dbReference>
<accession>A0A841IUQ2</accession>
<protein>
    <submittedName>
        <fullName evidence="1">Outer membrane protein assembly factor BamB</fullName>
    </submittedName>
</protein>
<dbReference type="EMBL" id="JACHJO010000006">
    <property type="protein sequence ID" value="MBB6120275.1"/>
    <property type="molecule type" value="Genomic_DNA"/>
</dbReference>
<proteinExistence type="predicted"/>
<gene>
    <name evidence="1" type="ORF">FHS13_002227</name>
</gene>
<name>A0A841IUQ2_9ACTN</name>
<dbReference type="SUPFAM" id="SSF50998">
    <property type="entry name" value="Quinoprotein alcohol dehydrogenase-like"/>
    <property type="match status" value="1"/>
</dbReference>
<organism evidence="1 2">
    <name type="scientific">Nocardiopsis algeriensis</name>
    <dbReference type="NCBI Taxonomy" id="1478215"/>
    <lineage>
        <taxon>Bacteria</taxon>
        <taxon>Bacillati</taxon>
        <taxon>Actinomycetota</taxon>
        <taxon>Actinomycetes</taxon>
        <taxon>Streptosporangiales</taxon>
        <taxon>Nocardiopsidaceae</taxon>
        <taxon>Nocardiopsis</taxon>
    </lineage>
</organism>
<keyword evidence="2" id="KW-1185">Reference proteome</keyword>
<dbReference type="Gene3D" id="2.130.10.10">
    <property type="entry name" value="YVTN repeat-like/Quinoprotein amine dehydrogenase"/>
    <property type="match status" value="1"/>
</dbReference>